<feature type="compositionally biased region" description="Basic and acidic residues" evidence="1">
    <location>
        <begin position="593"/>
        <end position="602"/>
    </location>
</feature>
<reference evidence="2 3" key="1">
    <citation type="submission" date="2016-04" db="EMBL/GenBank/DDBJ databases">
        <title>A degradative enzymes factory behind the ericoid mycorrhizal symbiosis.</title>
        <authorList>
            <consortium name="DOE Joint Genome Institute"/>
            <person name="Martino E."/>
            <person name="Morin E."/>
            <person name="Grelet G."/>
            <person name="Kuo A."/>
            <person name="Kohler A."/>
            <person name="Daghino S."/>
            <person name="Barry K."/>
            <person name="Choi C."/>
            <person name="Cichocki N."/>
            <person name="Clum A."/>
            <person name="Copeland A."/>
            <person name="Hainaut M."/>
            <person name="Haridas S."/>
            <person name="Labutti K."/>
            <person name="Lindquist E."/>
            <person name="Lipzen A."/>
            <person name="Khouja H.-R."/>
            <person name="Murat C."/>
            <person name="Ohm R."/>
            <person name="Olson A."/>
            <person name="Spatafora J."/>
            <person name="Veneault-Fourrey C."/>
            <person name="Henrissat B."/>
            <person name="Grigoriev I."/>
            <person name="Martin F."/>
            <person name="Perotto S."/>
        </authorList>
    </citation>
    <scope>NUCLEOTIDE SEQUENCE [LARGE SCALE GENOMIC DNA]</scope>
    <source>
        <strain evidence="2 3">F</strain>
    </source>
</reference>
<evidence type="ECO:0000313" key="3">
    <source>
        <dbReference type="Proteomes" id="UP000235786"/>
    </source>
</evidence>
<organism evidence="2 3">
    <name type="scientific">Hyaloscypha variabilis (strain UAMH 11265 / GT02V1 / F)</name>
    <name type="common">Meliniomyces variabilis</name>
    <dbReference type="NCBI Taxonomy" id="1149755"/>
    <lineage>
        <taxon>Eukaryota</taxon>
        <taxon>Fungi</taxon>
        <taxon>Dikarya</taxon>
        <taxon>Ascomycota</taxon>
        <taxon>Pezizomycotina</taxon>
        <taxon>Leotiomycetes</taxon>
        <taxon>Helotiales</taxon>
        <taxon>Hyaloscyphaceae</taxon>
        <taxon>Hyaloscypha</taxon>
        <taxon>Hyaloscypha variabilis</taxon>
    </lineage>
</organism>
<dbReference type="Proteomes" id="UP000235786">
    <property type="component" value="Unassembled WGS sequence"/>
</dbReference>
<dbReference type="AlphaFoldDB" id="A0A2J6RSR4"/>
<sequence length="879" mass="97763">MSFGTSIGDIILLIQLAHQSYRNCKQAGGQYLEIAREVRNLHSVLRNVRDEAEIPDSALFQADSTTASNLKTTTDGCREALEGVEALLAKYHGLAEDGLEVSGAKKFWHRWKFGNELDEVVKFRWKIMSYTSTMAVLMDSINLGATNRVEKTAGRVEDKVEAGFNKVMDRLEGFEDMRKAVLYVATKARASERFDSVASINSVLSLSTYPDDNPEVWRQFRRELISIGFRSDSLDRNMESLKAYMMKLEKTGVLDQAVAHTRALNHPNKFPHLTNTPLKVIKEVHDTPLGSTIGNSSNPNIKASLDANLLQDPELMPRVEILKTGLDEASLSNLPHQVLRAQIKERIEASRNVTGQASFGVHSPQEDNRRNAKSVKVTGANIQAEEAFASINISPGLPVSTSPRRRNFRRKELPPNNQPKVSPSARWTALARPNPAPPLQPNILVKNESPSLYADVDTHPKPLPFQSRKSRKSDETKSQAKIEDSGVILDTPKSPPRDEVNNTSIKQGEEIHVTANFAQRSQHPHVESFYSASEAASSQITLLTSVSELRRSRSNPSDSRFEKHIPQKTSPTSESGNSTLSPGSNRPLSTDTAKNRDERTKKWAESIQTGLEDAHLEEAENFLSSLSSKVVSKETATQKWDRATTGFDFLEGESETRNGLRSHGYTRDKLTRYCFQRPSTPYAVQVGEKTAVWSGISPSIRVERGQDRAAAFDSRKGESQPQSGLRSHGSTGDKLARDFFQRPSTPYSTLGGEKTDVWSVMSSDARTVHRRGKIPTSKSPHSYFIDAIITQLDDSRYVRVQERKKGDSYIRLTQEAAKAGLLAGGAKARAYHHSRQRARSLSLTMVQNQAKAGLLAGASAMLCYKFDNWSRTNREHGPK</sequence>
<name>A0A2J6RSR4_HYAVF</name>
<evidence type="ECO:0000313" key="2">
    <source>
        <dbReference type="EMBL" id="PMD41550.1"/>
    </source>
</evidence>
<feature type="region of interest" description="Disordered" evidence="1">
    <location>
        <begin position="394"/>
        <end position="426"/>
    </location>
</feature>
<protein>
    <recommendedName>
        <fullName evidence="4">Fungal N-terminal domain-containing protein</fullName>
    </recommendedName>
</protein>
<dbReference type="EMBL" id="KZ613944">
    <property type="protein sequence ID" value="PMD41550.1"/>
    <property type="molecule type" value="Genomic_DNA"/>
</dbReference>
<feature type="region of interest" description="Disordered" evidence="1">
    <location>
        <begin position="548"/>
        <end position="602"/>
    </location>
</feature>
<proteinExistence type="predicted"/>
<keyword evidence="3" id="KW-1185">Reference proteome</keyword>
<feature type="region of interest" description="Disordered" evidence="1">
    <location>
        <begin position="453"/>
        <end position="502"/>
    </location>
</feature>
<feature type="compositionally biased region" description="Polar residues" evidence="1">
    <location>
        <begin position="567"/>
        <end position="592"/>
    </location>
</feature>
<accession>A0A2J6RSR4</accession>
<dbReference type="OrthoDB" id="7464126at2759"/>
<evidence type="ECO:0000256" key="1">
    <source>
        <dbReference type="SAM" id="MobiDB-lite"/>
    </source>
</evidence>
<feature type="compositionally biased region" description="Basic and acidic residues" evidence="1">
    <location>
        <begin position="472"/>
        <end position="484"/>
    </location>
</feature>
<feature type="compositionally biased region" description="Polar residues" evidence="1">
    <location>
        <begin position="719"/>
        <end position="730"/>
    </location>
</feature>
<feature type="region of interest" description="Disordered" evidence="1">
    <location>
        <begin position="708"/>
        <end position="753"/>
    </location>
</feature>
<evidence type="ECO:0008006" key="4">
    <source>
        <dbReference type="Google" id="ProtNLM"/>
    </source>
</evidence>
<gene>
    <name evidence="2" type="ORF">L207DRAFT_565401</name>
</gene>